<dbReference type="InterPro" id="IPR003779">
    <property type="entry name" value="CMD-like"/>
</dbReference>
<dbReference type="PANTHER" id="PTHR35446:SF2">
    <property type="entry name" value="CARBOXYMUCONOLACTONE DECARBOXYLASE-LIKE DOMAIN-CONTAINING PROTEIN"/>
    <property type="match status" value="1"/>
</dbReference>
<reference evidence="3" key="1">
    <citation type="submission" date="2025-08" db="UniProtKB">
        <authorList>
            <consortium name="RefSeq"/>
        </authorList>
    </citation>
    <scope>IDENTIFICATION</scope>
</reference>
<dbReference type="NCBIfam" id="TIGR01926">
    <property type="entry name" value="peroxid_rel"/>
    <property type="match status" value="1"/>
</dbReference>
<dbReference type="PANTHER" id="PTHR35446">
    <property type="entry name" value="SI:CH211-175M2.5"/>
    <property type="match status" value="1"/>
</dbReference>
<accession>A0ABM0JBB3</accession>
<dbReference type="SUPFAM" id="SSF69118">
    <property type="entry name" value="AhpD-like"/>
    <property type="match status" value="1"/>
</dbReference>
<evidence type="ECO:0000313" key="3">
    <source>
        <dbReference type="RefSeq" id="XP_005089733.1"/>
    </source>
</evidence>
<dbReference type="Gene3D" id="1.20.1290.10">
    <property type="entry name" value="AhpD-like"/>
    <property type="match status" value="1"/>
</dbReference>
<gene>
    <name evidence="3" type="primary">LOC101864574</name>
</gene>
<sequence>MNPQLKNLASIVRRTSHVVGALRQGSLKSQNFVRCAGSQANSGSGKPISRFPVPDLDSVPEDLRQLMQENLDKAGFIPNVFQTLSHRPAELRAFVAYYEAVMNDREGGNISKADKELIIVAVSALNHCRYCIIAHGALFRIFSKHTTLADQVAANWKTADLDDRQRAILEFALEVAQCQPLQDSHFQALYQQGLNEEDAWDIGAVVALFSLSNRMAFLTEMAPNEEFYMLGRIPKKPKE</sequence>
<dbReference type="RefSeq" id="XP_005089733.1">
    <property type="nucleotide sequence ID" value="XM_005089676.3"/>
</dbReference>
<dbReference type="Pfam" id="PF02627">
    <property type="entry name" value="CMD"/>
    <property type="match status" value="1"/>
</dbReference>
<dbReference type="InterPro" id="IPR010195">
    <property type="entry name" value="Uncharacterised_peroxidase-rel"/>
</dbReference>
<keyword evidence="2" id="KW-1185">Reference proteome</keyword>
<dbReference type="InterPro" id="IPR029032">
    <property type="entry name" value="AhpD-like"/>
</dbReference>
<feature type="domain" description="Carboxymuconolactone decarboxylase-like" evidence="1">
    <location>
        <begin position="88"/>
        <end position="138"/>
    </location>
</feature>
<protein>
    <submittedName>
        <fullName evidence="3">Uncharacterized protein LOC101864574</fullName>
    </submittedName>
</protein>
<dbReference type="Proteomes" id="UP000694888">
    <property type="component" value="Unplaced"/>
</dbReference>
<organism evidence="2 3">
    <name type="scientific">Aplysia californica</name>
    <name type="common">California sea hare</name>
    <dbReference type="NCBI Taxonomy" id="6500"/>
    <lineage>
        <taxon>Eukaryota</taxon>
        <taxon>Metazoa</taxon>
        <taxon>Spiralia</taxon>
        <taxon>Lophotrochozoa</taxon>
        <taxon>Mollusca</taxon>
        <taxon>Gastropoda</taxon>
        <taxon>Heterobranchia</taxon>
        <taxon>Euthyneura</taxon>
        <taxon>Tectipleura</taxon>
        <taxon>Aplysiida</taxon>
        <taxon>Aplysioidea</taxon>
        <taxon>Aplysiidae</taxon>
        <taxon>Aplysia</taxon>
    </lineage>
</organism>
<proteinExistence type="predicted"/>
<evidence type="ECO:0000259" key="1">
    <source>
        <dbReference type="Pfam" id="PF02627"/>
    </source>
</evidence>
<dbReference type="NCBIfam" id="TIGR00778">
    <property type="entry name" value="ahpD_dom"/>
    <property type="match status" value="1"/>
</dbReference>
<dbReference type="Gene3D" id="1.20.5.810">
    <property type="entry name" value="AhpD-like"/>
    <property type="match status" value="1"/>
</dbReference>
<name>A0ABM0JBB3_APLCA</name>
<dbReference type="GeneID" id="101864574"/>
<evidence type="ECO:0000313" key="2">
    <source>
        <dbReference type="Proteomes" id="UP000694888"/>
    </source>
</evidence>
<dbReference type="InterPro" id="IPR004675">
    <property type="entry name" value="AhpD_core"/>
</dbReference>